<feature type="region of interest" description="Disordered" evidence="1">
    <location>
        <begin position="188"/>
        <end position="207"/>
    </location>
</feature>
<evidence type="ECO:0000256" key="2">
    <source>
        <dbReference type="SAM" id="Phobius"/>
    </source>
</evidence>
<evidence type="ECO:0000256" key="1">
    <source>
        <dbReference type="SAM" id="MobiDB-lite"/>
    </source>
</evidence>
<dbReference type="AlphaFoldDB" id="A0AAD5RTR7"/>
<name>A0AAD5RTR7_9PEZI</name>
<proteinExistence type="predicted"/>
<feature type="compositionally biased region" description="Basic and acidic residues" evidence="1">
    <location>
        <begin position="289"/>
        <end position="299"/>
    </location>
</feature>
<gene>
    <name evidence="4" type="ORF">MKZ38_008953</name>
</gene>
<keyword evidence="2" id="KW-0812">Transmembrane</keyword>
<feature type="compositionally biased region" description="Polar residues" evidence="1">
    <location>
        <begin position="470"/>
        <end position="483"/>
    </location>
</feature>
<keyword evidence="3" id="KW-0732">Signal</keyword>
<evidence type="ECO:0000313" key="4">
    <source>
        <dbReference type="EMBL" id="KAJ2904021.1"/>
    </source>
</evidence>
<feature type="compositionally biased region" description="Pro residues" evidence="1">
    <location>
        <begin position="301"/>
        <end position="329"/>
    </location>
</feature>
<keyword evidence="5" id="KW-1185">Reference proteome</keyword>
<feature type="compositionally biased region" description="Pro residues" evidence="1">
    <location>
        <begin position="575"/>
        <end position="586"/>
    </location>
</feature>
<feature type="compositionally biased region" description="Gly residues" evidence="1">
    <location>
        <begin position="674"/>
        <end position="698"/>
    </location>
</feature>
<feature type="compositionally biased region" description="Low complexity" evidence="1">
    <location>
        <begin position="276"/>
        <end position="286"/>
    </location>
</feature>
<feature type="compositionally biased region" description="Basic and acidic residues" evidence="1">
    <location>
        <begin position="197"/>
        <end position="207"/>
    </location>
</feature>
<evidence type="ECO:0000313" key="5">
    <source>
        <dbReference type="Proteomes" id="UP001201980"/>
    </source>
</evidence>
<keyword evidence="2" id="KW-0472">Membrane</keyword>
<feature type="region of interest" description="Disordered" evidence="1">
    <location>
        <begin position="412"/>
        <end position="511"/>
    </location>
</feature>
<reference evidence="4" key="1">
    <citation type="submission" date="2022-07" db="EMBL/GenBank/DDBJ databases">
        <title>Draft genome sequence of Zalerion maritima ATCC 34329, a (micro)plastics degrading marine fungus.</title>
        <authorList>
            <person name="Paco A."/>
            <person name="Goncalves M.F.M."/>
            <person name="Rocha-Santos T.A.P."/>
            <person name="Alves A."/>
        </authorList>
    </citation>
    <scope>NUCLEOTIDE SEQUENCE</scope>
    <source>
        <strain evidence="4">ATCC 34329</strain>
    </source>
</reference>
<accession>A0AAD5RTR7</accession>
<feature type="transmembrane region" description="Helical" evidence="2">
    <location>
        <begin position="212"/>
        <end position="235"/>
    </location>
</feature>
<evidence type="ECO:0000256" key="3">
    <source>
        <dbReference type="SAM" id="SignalP"/>
    </source>
</evidence>
<feature type="compositionally biased region" description="Basic and acidic residues" evidence="1">
    <location>
        <begin position="443"/>
        <end position="455"/>
    </location>
</feature>
<feature type="region of interest" description="Disordered" evidence="1">
    <location>
        <begin position="544"/>
        <end position="713"/>
    </location>
</feature>
<sequence>MLSSPPDLSSVIASALLILSQTSSASPLLSSLPNLFSRDGDQCYQSNYTPCSGSDLPSYFCCGEGYDCITLAGDTSVLCCPEDATQNCIAVEPMGCITDWDEYLQGEGNEFFTTATDQDLPACGSQCCPFGYSCGTNGDGSDICIKDDNQSVEPGSVVAESEPTTTQSSGSGSVVIVTSYTQGSYPTNAGAHYTPASKDDNQGGDGNEHKRAGIIVGATVGGFASVAGLFVFLLIACRRRRRSRSTAAVMHNPSSFRSFGQDPRAASKAPAFYPPTRTGTTRSTNTEAVEEKYGIRVHEFSPPPPPPPPHDSVPPRPAQMSLPPLPKPPSRTSSSRTRSRVAPPPHAAVMTSPPPITDADALSPTSPIVTEYSKPARVFRKDTVRKDRKITVLNILTKLPLPAPAELPASPVSVRYLSPDGSPGQTPGQTPIQKENGLTKPPLSRDTRDENKEYAQENGVLEIPRGRKSMTPSIKTFGRNISVSPAPGRAPSPLRPKSSQSNKYQRPKTLEGAYIVRSKSYGKPSFSESVRKSTASLIPPILTANFASSPRTPPPVPEMPGHYRSHYQAQAQAQRPPPAPQLPPPGAGLRPPTSAVSPHPPVILAVDSSEDLGVPSPVGQKTPTPPLEQEQDGCLPEVVAGEMTKEFLPDPASRSLWRPSSGSHLSARSAGNGSRQGGGRSGGSANGHVNGNGNGFGKRGASVQGEGLIGKNR</sequence>
<feature type="region of interest" description="Disordered" evidence="1">
    <location>
        <begin position="244"/>
        <end position="367"/>
    </location>
</feature>
<protein>
    <submittedName>
        <fullName evidence="4">Uncharacterized protein</fullName>
    </submittedName>
</protein>
<keyword evidence="2" id="KW-1133">Transmembrane helix</keyword>
<dbReference type="Proteomes" id="UP001201980">
    <property type="component" value="Unassembled WGS sequence"/>
</dbReference>
<dbReference type="EMBL" id="JAKWBI020000064">
    <property type="protein sequence ID" value="KAJ2904021.1"/>
    <property type="molecule type" value="Genomic_DNA"/>
</dbReference>
<feature type="chain" id="PRO_5041953213" evidence="3">
    <location>
        <begin position="26"/>
        <end position="713"/>
    </location>
</feature>
<organism evidence="4 5">
    <name type="scientific">Zalerion maritima</name>
    <dbReference type="NCBI Taxonomy" id="339359"/>
    <lineage>
        <taxon>Eukaryota</taxon>
        <taxon>Fungi</taxon>
        <taxon>Dikarya</taxon>
        <taxon>Ascomycota</taxon>
        <taxon>Pezizomycotina</taxon>
        <taxon>Sordariomycetes</taxon>
        <taxon>Lulworthiomycetidae</taxon>
        <taxon>Lulworthiales</taxon>
        <taxon>Lulworthiaceae</taxon>
        <taxon>Zalerion</taxon>
    </lineage>
</organism>
<feature type="signal peptide" evidence="3">
    <location>
        <begin position="1"/>
        <end position="25"/>
    </location>
</feature>
<comment type="caution">
    <text evidence="4">The sequence shown here is derived from an EMBL/GenBank/DDBJ whole genome shotgun (WGS) entry which is preliminary data.</text>
</comment>
<feature type="compositionally biased region" description="Pro residues" evidence="1">
    <location>
        <begin position="342"/>
        <end position="356"/>
    </location>
</feature>
<feature type="compositionally biased region" description="Polar residues" evidence="1">
    <location>
        <begin position="423"/>
        <end position="433"/>
    </location>
</feature>